<dbReference type="InterPro" id="IPR041700">
    <property type="entry name" value="OMP_b-brl_3"/>
</dbReference>
<evidence type="ECO:0000256" key="8">
    <source>
        <dbReference type="SAM" id="MobiDB-lite"/>
    </source>
</evidence>
<dbReference type="Pfam" id="PF14905">
    <property type="entry name" value="OMP_b-brl_3"/>
    <property type="match status" value="1"/>
</dbReference>
<dbReference type="EMBL" id="FORU01000006">
    <property type="protein sequence ID" value="SFJ34307.1"/>
    <property type="molecule type" value="Genomic_DNA"/>
</dbReference>
<evidence type="ECO:0000313" key="12">
    <source>
        <dbReference type="EMBL" id="SFJ34307.1"/>
    </source>
</evidence>
<dbReference type="RefSeq" id="WP_090678676.1">
    <property type="nucleotide sequence ID" value="NZ_FORU01000006.1"/>
</dbReference>
<keyword evidence="4" id="KW-0812">Transmembrane</keyword>
<dbReference type="InterPro" id="IPR008969">
    <property type="entry name" value="CarboxyPept-like_regulatory"/>
</dbReference>
<proteinExistence type="predicted"/>
<dbReference type="Pfam" id="PF13620">
    <property type="entry name" value="CarboxypepD_reg"/>
    <property type="match status" value="1"/>
</dbReference>
<gene>
    <name evidence="12" type="ORF">SAMN04487893_10626</name>
</gene>
<dbReference type="GO" id="GO:0009279">
    <property type="term" value="C:cell outer membrane"/>
    <property type="evidence" value="ECO:0007669"/>
    <property type="project" value="UniProtKB-SubCell"/>
</dbReference>
<dbReference type="GO" id="GO:0044718">
    <property type="term" value="P:siderophore transmembrane transport"/>
    <property type="evidence" value="ECO:0007669"/>
    <property type="project" value="TreeGrafter"/>
</dbReference>
<keyword evidence="13" id="KW-1185">Reference proteome</keyword>
<sequence>MNYLKTIAIFLSIICSNTILAQSPKAQLTGKVIDSLSKEAVYYATISLISVEDTEKINGTIANEKGEFSLENLDLGVYDITISFIGYEPKKHLNYTLKPGKNNLESIVLNISKEALSEIIIQTDKPIIENKIDRLVYNAERDVTSAGGNAIDVLRKVPMLSVDIDGNVSLPGDQGVRILVNGKPSGMMLNNMGDALKMISADQIKSVEVITSPSAKYDAEGASGIINIITKRKDIAGVYGSISGGIGTRHNNGNASVNVRKGKLGVVVNLGGNYMWPQDVTNQFEQFDASGNPTIEQKSKHRTTRSGLRGSLGVDYDLSDKDLFSTTFSTNTFETSKDGFTNSNFLYSNNAINSLISNLDQETKINGFDWSADYTRKFSNPNHELSFSGQFSRNNNDTDYTTVYEEGLRTDELGINSGKNDELTFQVDYSQPIGKTTLEVGAKTILRDISSETDIREFLNGFYQFIDNRSYEFKYNQDVIAGYMTYSFDLSKNYQVKAGVRMEHTILEGEPTVGIEAFNNDYTNLLPSAVISRKLNRTSSLKLSYNQRIQRPSLFYLNPFRDTSNPIVQQQGNPELKPELSHNIELGYSTFIKGAMINASFFYRKTIDVIESLNQIDNTTIPGEPISLTTFENIGTNESFGTNLFVSFSPLKNLTLRSNISLFTYEAKGNSFNNALSSQTDEIYLVYRAFINASYKFDNSITAESFFMVNSSKRTFQGTAPAFSMWTLGIKKEIMDKKASIGLSITDPFSENKNFEWQVNSPSYSQTSKMKLPFRSFGISFSYNFGQSDSKSKTNKQRGIKNDDQKKGESNQGNDIES</sequence>
<feature type="signal peptide" evidence="9">
    <location>
        <begin position="1"/>
        <end position="21"/>
    </location>
</feature>
<reference evidence="13" key="1">
    <citation type="submission" date="2016-10" db="EMBL/GenBank/DDBJ databases">
        <authorList>
            <person name="Varghese N."/>
            <person name="Submissions S."/>
        </authorList>
    </citation>
    <scope>NUCLEOTIDE SEQUENCE [LARGE SCALE GENOMIC DNA]</scope>
    <source>
        <strain evidence="13">DSM 26542</strain>
    </source>
</reference>
<dbReference type="PANTHER" id="PTHR30069">
    <property type="entry name" value="TONB-DEPENDENT OUTER MEMBRANE RECEPTOR"/>
    <property type="match status" value="1"/>
</dbReference>
<dbReference type="SUPFAM" id="SSF49464">
    <property type="entry name" value="Carboxypeptidase regulatory domain-like"/>
    <property type="match status" value="1"/>
</dbReference>
<dbReference type="InterPro" id="IPR039426">
    <property type="entry name" value="TonB-dep_rcpt-like"/>
</dbReference>
<protein>
    <submittedName>
        <fullName evidence="12">Outer membrane receptor proteins, mostly Fe transport</fullName>
    </submittedName>
</protein>
<evidence type="ECO:0000256" key="5">
    <source>
        <dbReference type="ARBA" id="ARBA00022729"/>
    </source>
</evidence>
<keyword evidence="2" id="KW-0813">Transport</keyword>
<keyword evidence="6" id="KW-0472">Membrane</keyword>
<feature type="region of interest" description="Disordered" evidence="8">
    <location>
        <begin position="785"/>
        <end position="818"/>
    </location>
</feature>
<keyword evidence="7" id="KW-0998">Cell outer membrane</keyword>
<dbReference type="SUPFAM" id="SSF56935">
    <property type="entry name" value="Porins"/>
    <property type="match status" value="1"/>
</dbReference>
<keyword evidence="3" id="KW-1134">Transmembrane beta strand</keyword>
<evidence type="ECO:0000256" key="6">
    <source>
        <dbReference type="ARBA" id="ARBA00023136"/>
    </source>
</evidence>
<evidence type="ECO:0000256" key="3">
    <source>
        <dbReference type="ARBA" id="ARBA00022452"/>
    </source>
</evidence>
<accession>A0A1I3QMG1</accession>
<dbReference type="Gene3D" id="2.170.130.10">
    <property type="entry name" value="TonB-dependent receptor, plug domain"/>
    <property type="match status" value="1"/>
</dbReference>
<name>A0A1I3QMG1_9FLAO</name>
<evidence type="ECO:0000256" key="1">
    <source>
        <dbReference type="ARBA" id="ARBA00004571"/>
    </source>
</evidence>
<dbReference type="Proteomes" id="UP000243887">
    <property type="component" value="Unassembled WGS sequence"/>
</dbReference>
<organism evidence="12 13">
    <name type="scientific">Myroides guanonis</name>
    <dbReference type="NCBI Taxonomy" id="1150112"/>
    <lineage>
        <taxon>Bacteria</taxon>
        <taxon>Pseudomonadati</taxon>
        <taxon>Bacteroidota</taxon>
        <taxon>Flavobacteriia</taxon>
        <taxon>Flavobacteriales</taxon>
        <taxon>Flavobacteriaceae</taxon>
        <taxon>Myroides</taxon>
    </lineage>
</organism>
<evidence type="ECO:0000313" key="13">
    <source>
        <dbReference type="Proteomes" id="UP000243887"/>
    </source>
</evidence>
<feature type="chain" id="PRO_5017211137" evidence="9">
    <location>
        <begin position="22"/>
        <end position="818"/>
    </location>
</feature>
<dbReference type="GO" id="GO:0015344">
    <property type="term" value="F:siderophore uptake transmembrane transporter activity"/>
    <property type="evidence" value="ECO:0007669"/>
    <property type="project" value="TreeGrafter"/>
</dbReference>
<dbReference type="Gene3D" id="2.60.40.1120">
    <property type="entry name" value="Carboxypeptidase-like, regulatory domain"/>
    <property type="match status" value="1"/>
</dbReference>
<dbReference type="AlphaFoldDB" id="A0A1I3QMG1"/>
<keyword evidence="5 9" id="KW-0732">Signal</keyword>
<evidence type="ECO:0000259" key="10">
    <source>
        <dbReference type="Pfam" id="PF07715"/>
    </source>
</evidence>
<dbReference type="STRING" id="1150112.SAMN04487893_10626"/>
<feature type="domain" description="Outer membrane protein beta-barrel" evidence="11">
    <location>
        <begin position="376"/>
        <end position="783"/>
    </location>
</feature>
<dbReference type="PANTHER" id="PTHR30069:SF29">
    <property type="entry name" value="HEMOGLOBIN AND HEMOGLOBIN-HAPTOGLOBIN-BINDING PROTEIN 1-RELATED"/>
    <property type="match status" value="1"/>
</dbReference>
<feature type="compositionally biased region" description="Basic and acidic residues" evidence="8">
    <location>
        <begin position="800"/>
        <end position="809"/>
    </location>
</feature>
<dbReference type="Pfam" id="PF07715">
    <property type="entry name" value="Plug"/>
    <property type="match status" value="1"/>
</dbReference>
<comment type="subcellular location">
    <subcellularLocation>
        <location evidence="1">Cell outer membrane</location>
        <topology evidence="1">Multi-pass membrane protein</topology>
    </subcellularLocation>
</comment>
<dbReference type="InterPro" id="IPR036942">
    <property type="entry name" value="Beta-barrel_TonB_sf"/>
</dbReference>
<dbReference type="Gene3D" id="2.40.170.20">
    <property type="entry name" value="TonB-dependent receptor, beta-barrel domain"/>
    <property type="match status" value="1"/>
</dbReference>
<dbReference type="InterPro" id="IPR012910">
    <property type="entry name" value="Plug_dom"/>
</dbReference>
<evidence type="ECO:0000256" key="4">
    <source>
        <dbReference type="ARBA" id="ARBA00022692"/>
    </source>
</evidence>
<keyword evidence="12" id="KW-0675">Receptor</keyword>
<dbReference type="InterPro" id="IPR037066">
    <property type="entry name" value="Plug_dom_sf"/>
</dbReference>
<feature type="domain" description="TonB-dependent receptor plug" evidence="10">
    <location>
        <begin position="137"/>
        <end position="225"/>
    </location>
</feature>
<evidence type="ECO:0000256" key="2">
    <source>
        <dbReference type="ARBA" id="ARBA00022448"/>
    </source>
</evidence>
<dbReference type="OrthoDB" id="8764943at2"/>
<evidence type="ECO:0000256" key="9">
    <source>
        <dbReference type="SAM" id="SignalP"/>
    </source>
</evidence>
<evidence type="ECO:0000256" key="7">
    <source>
        <dbReference type="ARBA" id="ARBA00023237"/>
    </source>
</evidence>
<evidence type="ECO:0000259" key="11">
    <source>
        <dbReference type="Pfam" id="PF14905"/>
    </source>
</evidence>